<dbReference type="InterPro" id="IPR036197">
    <property type="entry name" value="NarG-like_sf"/>
</dbReference>
<keyword evidence="6 20" id="KW-0349">Heme</keyword>
<evidence type="ECO:0000256" key="17">
    <source>
        <dbReference type="ARBA" id="ARBA00061196"/>
    </source>
</evidence>
<protein>
    <recommendedName>
        <fullName evidence="19">Nitrate reductase-like protein NarX</fullName>
    </recommendedName>
</protein>
<dbReference type="GO" id="GO:0042128">
    <property type="term" value="P:nitrate assimilation"/>
    <property type="evidence" value="ECO:0007669"/>
    <property type="project" value="UniProtKB-KW"/>
</dbReference>
<evidence type="ECO:0000259" key="22">
    <source>
        <dbReference type="Pfam" id="PF02665"/>
    </source>
</evidence>
<evidence type="ECO:0000256" key="14">
    <source>
        <dbReference type="ARBA" id="ARBA00023136"/>
    </source>
</evidence>
<evidence type="ECO:0000256" key="11">
    <source>
        <dbReference type="ARBA" id="ARBA00023002"/>
    </source>
</evidence>
<comment type="similarity">
    <text evidence="18">In the N-terminal section; belongs to the nitrate reductase alpha subunit family.</text>
</comment>
<dbReference type="NCBIfam" id="TIGR00351">
    <property type="entry name" value="narI"/>
    <property type="match status" value="1"/>
</dbReference>
<keyword evidence="10 21" id="KW-1133">Transmembrane helix</keyword>
<comment type="similarity">
    <text evidence="17">In the C-terminal section; belongs to the nitrate reductase gamma subunit family.</text>
</comment>
<evidence type="ECO:0000256" key="9">
    <source>
        <dbReference type="ARBA" id="ARBA00022982"/>
    </source>
</evidence>
<dbReference type="SUPFAM" id="SSF103501">
    <property type="entry name" value="Respiratory nitrate reductase 1 gamma chain"/>
    <property type="match status" value="1"/>
</dbReference>
<keyword evidence="7 21" id="KW-0812">Transmembrane</keyword>
<keyword evidence="9" id="KW-0249">Electron transport</keyword>
<dbReference type="GO" id="GO:0009055">
    <property type="term" value="F:electron transfer activity"/>
    <property type="evidence" value="ECO:0007669"/>
    <property type="project" value="TreeGrafter"/>
</dbReference>
<gene>
    <name evidence="23" type="primary">narI</name>
    <name evidence="23" type="ORF">QRX60_03600</name>
</gene>
<dbReference type="Pfam" id="PF02665">
    <property type="entry name" value="Nitrate_red_gam"/>
    <property type="match status" value="1"/>
</dbReference>
<dbReference type="GO" id="GO:0009325">
    <property type="term" value="C:nitrate reductase complex"/>
    <property type="evidence" value="ECO:0007669"/>
    <property type="project" value="InterPro"/>
</dbReference>
<feature type="binding site" description="axial binding residue" evidence="20">
    <location>
        <position position="185"/>
    </location>
    <ligand>
        <name>heme b</name>
        <dbReference type="ChEBI" id="CHEBI:60344"/>
        <label>1</label>
    </ligand>
    <ligandPart>
        <name>Fe</name>
        <dbReference type="ChEBI" id="CHEBI:18248"/>
    </ligandPart>
</feature>
<dbReference type="FunFam" id="1.20.950.20:FF:000001">
    <property type="entry name" value="Respiratory nitrate reductase subunit gamma"/>
    <property type="match status" value="1"/>
</dbReference>
<evidence type="ECO:0000256" key="7">
    <source>
        <dbReference type="ARBA" id="ARBA00022692"/>
    </source>
</evidence>
<evidence type="ECO:0000256" key="2">
    <source>
        <dbReference type="ARBA" id="ARBA00001970"/>
    </source>
</evidence>
<evidence type="ECO:0000256" key="10">
    <source>
        <dbReference type="ARBA" id="ARBA00022989"/>
    </source>
</evidence>
<evidence type="ECO:0000256" key="6">
    <source>
        <dbReference type="ARBA" id="ARBA00022617"/>
    </source>
</evidence>
<dbReference type="GO" id="GO:0046872">
    <property type="term" value="F:metal ion binding"/>
    <property type="evidence" value="ECO:0007669"/>
    <property type="project" value="UniProtKB-KW"/>
</dbReference>
<dbReference type="GO" id="GO:0008940">
    <property type="term" value="F:nitrate reductase activity"/>
    <property type="evidence" value="ECO:0007669"/>
    <property type="project" value="InterPro"/>
</dbReference>
<sequence length="248" mass="27430">MSTFVWIVVPYACLAVFVGGHVWRWRRDQFGWTTHTSQLLESRILRWGSPLFHLGAFGVIGGHAMGLLVPASLTAKLGIPEGLYHATAVWGGTLTGVMLVAGLTLLIARRFVKGRVRRTTTTMDRVLYGALTAMVLLGMTATVGTNLLGEGYDYRETIAVWFRSVFWLSPQSHLMTEAPLVYQLHAIGGFLFLALWPFTRLVHVWSAPLAYLWRPYVVYRARRGAPIAPAPAPAVVRDRAVAEGRNGA</sequence>
<comment type="cofactor">
    <cofactor evidence="1">
        <name>Mo-bis(molybdopterin guanine dinucleotide)</name>
        <dbReference type="ChEBI" id="CHEBI:60539"/>
    </cofactor>
</comment>
<feature type="binding site" description="axial binding residue" evidence="20">
    <location>
        <position position="63"/>
    </location>
    <ligand>
        <name>heme b</name>
        <dbReference type="ChEBI" id="CHEBI:60344"/>
        <label>1</label>
    </ligand>
    <ligandPart>
        <name>Fe</name>
        <dbReference type="ChEBI" id="CHEBI:18248"/>
    </ligandPart>
</feature>
<comment type="similarity">
    <text evidence="16">In the central section; belongs to the NarJ/NarW family.</text>
</comment>
<evidence type="ECO:0000313" key="24">
    <source>
        <dbReference type="Proteomes" id="UP001239397"/>
    </source>
</evidence>
<dbReference type="GO" id="GO:0005886">
    <property type="term" value="C:plasma membrane"/>
    <property type="evidence" value="ECO:0007669"/>
    <property type="project" value="UniProtKB-SubCell"/>
</dbReference>
<keyword evidence="12 20" id="KW-0408">Iron</keyword>
<dbReference type="InterPro" id="IPR051936">
    <property type="entry name" value="Heme-iron_electron_transfer"/>
</dbReference>
<feature type="binding site" description="axial binding residue" evidence="20">
    <location>
        <position position="53"/>
    </location>
    <ligand>
        <name>heme b</name>
        <dbReference type="ChEBI" id="CHEBI:60344"/>
        <label>1</label>
    </ligand>
    <ligandPart>
        <name>Fe</name>
        <dbReference type="ChEBI" id="CHEBI:18248"/>
    </ligandPart>
</feature>
<keyword evidence="8" id="KW-0479">Metal-binding</keyword>
<dbReference type="Gene3D" id="1.20.950.20">
    <property type="entry name" value="Transmembrane di-heme cytochromes, Chain C"/>
    <property type="match status" value="1"/>
</dbReference>
<evidence type="ECO:0000256" key="12">
    <source>
        <dbReference type="ARBA" id="ARBA00023004"/>
    </source>
</evidence>
<keyword evidence="24" id="KW-1185">Reference proteome</keyword>
<dbReference type="EMBL" id="CP127295">
    <property type="protein sequence ID" value="WIY02968.1"/>
    <property type="molecule type" value="Genomic_DNA"/>
</dbReference>
<evidence type="ECO:0000256" key="20">
    <source>
        <dbReference type="PIRSR" id="PIRSR603816-1"/>
    </source>
</evidence>
<organism evidence="23 24">
    <name type="scientific">Amycolatopsis mongoliensis</name>
    <dbReference type="NCBI Taxonomy" id="715475"/>
    <lineage>
        <taxon>Bacteria</taxon>
        <taxon>Bacillati</taxon>
        <taxon>Actinomycetota</taxon>
        <taxon>Actinomycetes</taxon>
        <taxon>Pseudonocardiales</taxon>
        <taxon>Pseudonocardiaceae</taxon>
        <taxon>Amycolatopsis</taxon>
    </lineage>
</organism>
<feature type="transmembrane region" description="Helical" evidence="21">
    <location>
        <begin position="180"/>
        <end position="198"/>
    </location>
</feature>
<evidence type="ECO:0000256" key="5">
    <source>
        <dbReference type="ARBA" id="ARBA00022475"/>
    </source>
</evidence>
<evidence type="ECO:0000256" key="15">
    <source>
        <dbReference type="ARBA" id="ARBA00056200"/>
    </source>
</evidence>
<dbReference type="GO" id="GO:0020037">
    <property type="term" value="F:heme binding"/>
    <property type="evidence" value="ECO:0007669"/>
    <property type="project" value="TreeGrafter"/>
</dbReference>
<feature type="transmembrane region" description="Helical" evidence="21">
    <location>
        <begin position="88"/>
        <end position="107"/>
    </location>
</feature>
<evidence type="ECO:0000256" key="4">
    <source>
        <dbReference type="ARBA" id="ARBA00022448"/>
    </source>
</evidence>
<feature type="binding site" description="axial binding residue" evidence="20">
    <location>
        <position position="203"/>
    </location>
    <ligand>
        <name>heme b</name>
        <dbReference type="ChEBI" id="CHEBI:60344"/>
        <label>1</label>
    </ligand>
    <ligandPart>
        <name>Fe</name>
        <dbReference type="ChEBI" id="CHEBI:18248"/>
    </ligandPart>
</feature>
<dbReference type="RefSeq" id="WP_285999370.1">
    <property type="nucleotide sequence ID" value="NZ_CP127295.1"/>
</dbReference>
<evidence type="ECO:0000313" key="23">
    <source>
        <dbReference type="EMBL" id="WIY02968.1"/>
    </source>
</evidence>
<name>A0A9Y2JQT6_9PSEU</name>
<dbReference type="PANTHER" id="PTHR30598:SF3">
    <property type="entry name" value="RESPIRATORY NITRATE REDUCTASE 1 GAMMA CHAIN"/>
    <property type="match status" value="1"/>
</dbReference>
<dbReference type="InterPro" id="IPR023234">
    <property type="entry name" value="NarG-like_domain"/>
</dbReference>
<comment type="subcellular location">
    <subcellularLocation>
        <location evidence="3">Cell membrane</location>
        <topology evidence="3">Multi-pass membrane protein</topology>
    </subcellularLocation>
</comment>
<keyword evidence="5" id="KW-1003">Cell membrane</keyword>
<feature type="transmembrane region" description="Helical" evidence="21">
    <location>
        <begin position="44"/>
        <end position="68"/>
    </location>
</feature>
<proteinExistence type="inferred from homology"/>
<evidence type="ECO:0000256" key="18">
    <source>
        <dbReference type="ARBA" id="ARBA00061480"/>
    </source>
</evidence>
<dbReference type="PANTHER" id="PTHR30598">
    <property type="entry name" value="NITRATE REDUCTASE PRIVATE CHAPERONE, REDOX ENZYME MATURATION PROTEIN REMP FAMILY"/>
    <property type="match status" value="1"/>
</dbReference>
<evidence type="ECO:0000256" key="8">
    <source>
        <dbReference type="ARBA" id="ARBA00022723"/>
    </source>
</evidence>
<dbReference type="Proteomes" id="UP001239397">
    <property type="component" value="Chromosome"/>
</dbReference>
<keyword evidence="11" id="KW-0560">Oxidoreductase</keyword>
<evidence type="ECO:0000256" key="1">
    <source>
        <dbReference type="ARBA" id="ARBA00001942"/>
    </source>
</evidence>
<evidence type="ECO:0000256" key="16">
    <source>
        <dbReference type="ARBA" id="ARBA00061095"/>
    </source>
</evidence>
<keyword evidence="13" id="KW-0534">Nitrate assimilation</keyword>
<dbReference type="GO" id="GO:0019645">
    <property type="term" value="P:anaerobic electron transport chain"/>
    <property type="evidence" value="ECO:0007669"/>
    <property type="project" value="TreeGrafter"/>
</dbReference>
<accession>A0A9Y2JQT6</accession>
<feature type="domain" description="NarG-like" evidence="22">
    <location>
        <begin position="3"/>
        <end position="222"/>
    </location>
</feature>
<evidence type="ECO:0000256" key="13">
    <source>
        <dbReference type="ARBA" id="ARBA00023063"/>
    </source>
</evidence>
<dbReference type="KEGG" id="amog:QRX60_03600"/>
<feature type="transmembrane region" description="Helical" evidence="21">
    <location>
        <begin position="6"/>
        <end position="23"/>
    </location>
</feature>
<reference evidence="23 24" key="1">
    <citation type="submission" date="2023-06" db="EMBL/GenBank/DDBJ databases">
        <authorList>
            <person name="Oyuntsetseg B."/>
            <person name="Kim S.B."/>
        </authorList>
    </citation>
    <scope>NUCLEOTIDE SEQUENCE [LARGE SCALE GENOMIC DNA]</scope>
    <source>
        <strain evidence="23 24">4-36</strain>
    </source>
</reference>
<keyword evidence="4" id="KW-0813">Transport</keyword>
<feature type="transmembrane region" description="Helical" evidence="21">
    <location>
        <begin position="127"/>
        <end position="148"/>
    </location>
</feature>
<evidence type="ECO:0000256" key="3">
    <source>
        <dbReference type="ARBA" id="ARBA00004651"/>
    </source>
</evidence>
<evidence type="ECO:0000256" key="19">
    <source>
        <dbReference type="ARBA" id="ARBA00071287"/>
    </source>
</evidence>
<evidence type="ECO:0000256" key="21">
    <source>
        <dbReference type="SAM" id="Phobius"/>
    </source>
</evidence>
<keyword evidence="14 21" id="KW-0472">Membrane</keyword>
<comment type="function">
    <text evidence="15">Does not seem to have nitrate reductase activity.</text>
</comment>
<dbReference type="InterPro" id="IPR003816">
    <property type="entry name" value="Nitrate_red_gam"/>
</dbReference>
<comment type="cofactor">
    <cofactor evidence="2">
        <name>heme b</name>
        <dbReference type="ChEBI" id="CHEBI:60344"/>
    </cofactor>
</comment>
<dbReference type="AlphaFoldDB" id="A0A9Y2JQT6"/>